<keyword evidence="3" id="KW-0732">Signal</keyword>
<dbReference type="InterPro" id="IPR001283">
    <property type="entry name" value="CRISP-related"/>
</dbReference>
<dbReference type="OrthoDB" id="337038at2759"/>
<proteinExistence type="predicted"/>
<evidence type="ECO:0000256" key="1">
    <source>
        <dbReference type="ARBA" id="ARBA00004613"/>
    </source>
</evidence>
<dbReference type="Pfam" id="PF00188">
    <property type="entry name" value="CAP"/>
    <property type="match status" value="1"/>
</dbReference>
<sequence length="177" mass="19786">MSVQAVSILLIIISCLSGPVIQAIAQAGYAYDSQESFEQEVLEAHNAYRAQHNAPPLQLDDNLSKLATNWAKHLLANNRMEHRQNSGYGENIYMASGGNLGGADAVDSWYHEINDYNWRAPSFQMNTGHFTQVVWKSSKRLGVGFARRGNTIYVVCNYDPPGNYNNMYRENVSPPSN</sequence>
<dbReference type="CDD" id="cd05382">
    <property type="entry name" value="CAP_GAPR1-like"/>
    <property type="match status" value="1"/>
</dbReference>
<evidence type="ECO:0000259" key="4">
    <source>
        <dbReference type="SMART" id="SM00198"/>
    </source>
</evidence>
<dbReference type="InterPro" id="IPR035940">
    <property type="entry name" value="CAP_sf"/>
</dbReference>
<dbReference type="FunCoup" id="A0A0Q9WKL5">
    <property type="interactions" value="18"/>
</dbReference>
<dbReference type="InterPro" id="IPR018244">
    <property type="entry name" value="Allrgn_V5/Tpx1_CS"/>
</dbReference>
<dbReference type="AlphaFoldDB" id="A0A0Q9WKL5"/>
<name>A0A0Q9WKL5_DROVI</name>
<accession>A0A0Q9WKL5</accession>
<evidence type="ECO:0000313" key="6">
    <source>
        <dbReference type="Proteomes" id="UP000008792"/>
    </source>
</evidence>
<keyword evidence="6" id="KW-1185">Reference proteome</keyword>
<comment type="subcellular location">
    <subcellularLocation>
        <location evidence="1">Secreted</location>
    </subcellularLocation>
</comment>
<feature type="chain" id="PRO_5006386854" evidence="3">
    <location>
        <begin position="18"/>
        <end position="177"/>
    </location>
</feature>
<feature type="domain" description="SCP" evidence="4">
    <location>
        <begin position="36"/>
        <end position="166"/>
    </location>
</feature>
<dbReference type="Proteomes" id="UP000008792">
    <property type="component" value="Unassembled WGS sequence"/>
</dbReference>
<reference evidence="5 6" key="1">
    <citation type="journal article" date="2007" name="Nature">
        <title>Evolution of genes and genomes on the Drosophila phylogeny.</title>
        <authorList>
            <consortium name="Drosophila 12 Genomes Consortium"/>
            <person name="Clark A.G."/>
            <person name="Eisen M.B."/>
            <person name="Smith D.R."/>
            <person name="Bergman C.M."/>
            <person name="Oliver B."/>
            <person name="Markow T.A."/>
            <person name="Kaufman T.C."/>
            <person name="Kellis M."/>
            <person name="Gelbart W."/>
            <person name="Iyer V.N."/>
            <person name="Pollard D.A."/>
            <person name="Sackton T.B."/>
            <person name="Larracuente A.M."/>
            <person name="Singh N.D."/>
            <person name="Abad J.P."/>
            <person name="Abt D.N."/>
            <person name="Adryan B."/>
            <person name="Aguade M."/>
            <person name="Akashi H."/>
            <person name="Anderson W.W."/>
            <person name="Aquadro C.F."/>
            <person name="Ardell D.H."/>
            <person name="Arguello R."/>
            <person name="Artieri C.G."/>
            <person name="Barbash D.A."/>
            <person name="Barker D."/>
            <person name="Barsanti P."/>
            <person name="Batterham P."/>
            <person name="Batzoglou S."/>
            <person name="Begun D."/>
            <person name="Bhutkar A."/>
            <person name="Blanco E."/>
            <person name="Bosak S.A."/>
            <person name="Bradley R.K."/>
            <person name="Brand A.D."/>
            <person name="Brent M.R."/>
            <person name="Brooks A.N."/>
            <person name="Brown R.H."/>
            <person name="Butlin R.K."/>
            <person name="Caggese C."/>
            <person name="Calvi B.R."/>
            <person name="Bernardo de Carvalho A."/>
            <person name="Caspi A."/>
            <person name="Castrezana S."/>
            <person name="Celniker S.E."/>
            <person name="Chang J.L."/>
            <person name="Chapple C."/>
            <person name="Chatterji S."/>
            <person name="Chinwalla A."/>
            <person name="Civetta A."/>
            <person name="Clifton S.W."/>
            <person name="Comeron J.M."/>
            <person name="Costello J.C."/>
            <person name="Coyne J.A."/>
            <person name="Daub J."/>
            <person name="David R.G."/>
            <person name="Delcher A.L."/>
            <person name="Delehaunty K."/>
            <person name="Do C.B."/>
            <person name="Ebling H."/>
            <person name="Edwards K."/>
            <person name="Eickbush T."/>
            <person name="Evans J.D."/>
            <person name="Filipski A."/>
            <person name="Findeiss S."/>
            <person name="Freyhult E."/>
            <person name="Fulton L."/>
            <person name="Fulton R."/>
            <person name="Garcia A.C."/>
            <person name="Gardiner A."/>
            <person name="Garfield D.A."/>
            <person name="Garvin B.E."/>
            <person name="Gibson G."/>
            <person name="Gilbert D."/>
            <person name="Gnerre S."/>
            <person name="Godfrey J."/>
            <person name="Good R."/>
            <person name="Gotea V."/>
            <person name="Gravely B."/>
            <person name="Greenberg A.J."/>
            <person name="Griffiths-Jones S."/>
            <person name="Gross S."/>
            <person name="Guigo R."/>
            <person name="Gustafson E.A."/>
            <person name="Haerty W."/>
            <person name="Hahn M.W."/>
            <person name="Halligan D.L."/>
            <person name="Halpern A.L."/>
            <person name="Halter G.M."/>
            <person name="Han M.V."/>
            <person name="Heger A."/>
            <person name="Hillier L."/>
            <person name="Hinrichs A.S."/>
            <person name="Holmes I."/>
            <person name="Hoskins R.A."/>
            <person name="Hubisz M.J."/>
            <person name="Hultmark D."/>
            <person name="Huntley M.A."/>
            <person name="Jaffe D.B."/>
            <person name="Jagadeeshan S."/>
            <person name="Jeck W.R."/>
            <person name="Johnson J."/>
            <person name="Jones C.D."/>
            <person name="Jordan W.C."/>
            <person name="Karpen G.H."/>
            <person name="Kataoka E."/>
            <person name="Keightley P.D."/>
            <person name="Kheradpour P."/>
            <person name="Kirkness E.F."/>
            <person name="Koerich L.B."/>
            <person name="Kristiansen K."/>
            <person name="Kudrna D."/>
            <person name="Kulathinal R.J."/>
            <person name="Kumar S."/>
            <person name="Kwok R."/>
            <person name="Lander E."/>
            <person name="Langley C.H."/>
            <person name="Lapoint R."/>
            <person name="Lazzaro B.P."/>
            <person name="Lee S.J."/>
            <person name="Levesque L."/>
            <person name="Li R."/>
            <person name="Lin C.F."/>
            <person name="Lin M.F."/>
            <person name="Lindblad-Toh K."/>
            <person name="Llopart A."/>
            <person name="Long M."/>
            <person name="Low L."/>
            <person name="Lozovsky E."/>
            <person name="Lu J."/>
            <person name="Luo M."/>
            <person name="Machado C.A."/>
            <person name="Makalowski W."/>
            <person name="Marzo M."/>
            <person name="Matsuda M."/>
            <person name="Matzkin L."/>
            <person name="McAllister B."/>
            <person name="McBride C.S."/>
            <person name="McKernan B."/>
            <person name="McKernan K."/>
            <person name="Mendez-Lago M."/>
            <person name="Minx P."/>
            <person name="Mollenhauer M.U."/>
            <person name="Montooth K."/>
            <person name="Mount S.M."/>
            <person name="Mu X."/>
            <person name="Myers E."/>
            <person name="Negre B."/>
            <person name="Newfeld S."/>
            <person name="Nielsen R."/>
            <person name="Noor M.A."/>
            <person name="O'Grady P."/>
            <person name="Pachter L."/>
            <person name="Papaceit M."/>
            <person name="Parisi M.J."/>
            <person name="Parisi M."/>
            <person name="Parts L."/>
            <person name="Pedersen J.S."/>
            <person name="Pesole G."/>
            <person name="Phillippy A.M."/>
            <person name="Ponting C.P."/>
            <person name="Pop M."/>
            <person name="Porcelli D."/>
            <person name="Powell J.R."/>
            <person name="Prohaska S."/>
            <person name="Pruitt K."/>
            <person name="Puig M."/>
            <person name="Quesneville H."/>
            <person name="Ram K.R."/>
            <person name="Rand D."/>
            <person name="Rasmussen M.D."/>
            <person name="Reed L.K."/>
            <person name="Reenan R."/>
            <person name="Reily A."/>
            <person name="Remington K.A."/>
            <person name="Rieger T.T."/>
            <person name="Ritchie M.G."/>
            <person name="Robin C."/>
            <person name="Rogers Y.H."/>
            <person name="Rohde C."/>
            <person name="Rozas J."/>
            <person name="Rubenfield M.J."/>
            <person name="Ruiz A."/>
            <person name="Russo S."/>
            <person name="Salzberg S.L."/>
            <person name="Sanchez-Gracia A."/>
            <person name="Saranga D.J."/>
            <person name="Sato H."/>
            <person name="Schaeffer S.W."/>
            <person name="Schatz M.C."/>
            <person name="Schlenke T."/>
            <person name="Schwartz R."/>
            <person name="Segarra C."/>
            <person name="Singh R.S."/>
            <person name="Sirot L."/>
            <person name="Sirota M."/>
            <person name="Sisneros N.B."/>
            <person name="Smith C.D."/>
            <person name="Smith T.F."/>
            <person name="Spieth J."/>
            <person name="Stage D.E."/>
            <person name="Stark A."/>
            <person name="Stephan W."/>
            <person name="Strausberg R.L."/>
            <person name="Strempel S."/>
            <person name="Sturgill D."/>
            <person name="Sutton G."/>
            <person name="Sutton G.G."/>
            <person name="Tao W."/>
            <person name="Teichmann S."/>
            <person name="Tobari Y.N."/>
            <person name="Tomimura Y."/>
            <person name="Tsolas J.M."/>
            <person name="Valente V.L."/>
            <person name="Venter E."/>
            <person name="Venter J.C."/>
            <person name="Vicario S."/>
            <person name="Vieira F.G."/>
            <person name="Vilella A.J."/>
            <person name="Villasante A."/>
            <person name="Walenz B."/>
            <person name="Wang J."/>
            <person name="Wasserman M."/>
            <person name="Watts T."/>
            <person name="Wilson D."/>
            <person name="Wilson R.K."/>
            <person name="Wing R.A."/>
            <person name="Wolfner M.F."/>
            <person name="Wong A."/>
            <person name="Wong G.K."/>
            <person name="Wu C.I."/>
            <person name="Wu G."/>
            <person name="Yamamoto D."/>
            <person name="Yang H.P."/>
            <person name="Yang S.P."/>
            <person name="Yorke J.A."/>
            <person name="Yoshida K."/>
            <person name="Zdobnov E."/>
            <person name="Zhang P."/>
            <person name="Zhang Y."/>
            <person name="Zimin A.V."/>
            <person name="Baldwin J."/>
            <person name="Abdouelleil A."/>
            <person name="Abdulkadir J."/>
            <person name="Abebe A."/>
            <person name="Abera B."/>
            <person name="Abreu J."/>
            <person name="Acer S.C."/>
            <person name="Aftuck L."/>
            <person name="Alexander A."/>
            <person name="An P."/>
            <person name="Anderson E."/>
            <person name="Anderson S."/>
            <person name="Arachi H."/>
            <person name="Azer M."/>
            <person name="Bachantsang P."/>
            <person name="Barry A."/>
            <person name="Bayul T."/>
            <person name="Berlin A."/>
            <person name="Bessette D."/>
            <person name="Bloom T."/>
            <person name="Blye J."/>
            <person name="Boguslavskiy L."/>
            <person name="Bonnet C."/>
            <person name="Boukhgalter B."/>
            <person name="Bourzgui I."/>
            <person name="Brown A."/>
            <person name="Cahill P."/>
            <person name="Channer S."/>
            <person name="Cheshatsang Y."/>
            <person name="Chuda L."/>
            <person name="Citroen M."/>
            <person name="Collymore A."/>
            <person name="Cooke P."/>
            <person name="Costello M."/>
            <person name="D'Aco K."/>
            <person name="Daza R."/>
            <person name="De Haan G."/>
            <person name="DeGray S."/>
            <person name="DeMaso C."/>
            <person name="Dhargay N."/>
            <person name="Dooley K."/>
            <person name="Dooley E."/>
            <person name="Doricent M."/>
            <person name="Dorje P."/>
            <person name="Dorjee K."/>
            <person name="Dupes A."/>
            <person name="Elong R."/>
            <person name="Falk J."/>
            <person name="Farina A."/>
            <person name="Faro S."/>
            <person name="Ferguson D."/>
            <person name="Fisher S."/>
            <person name="Foley C.D."/>
            <person name="Franke A."/>
            <person name="Friedrich D."/>
            <person name="Gadbois L."/>
            <person name="Gearin G."/>
            <person name="Gearin C.R."/>
            <person name="Giannoukos G."/>
            <person name="Goode T."/>
            <person name="Graham J."/>
            <person name="Grandbois E."/>
            <person name="Grewal S."/>
            <person name="Gyaltsen K."/>
            <person name="Hafez N."/>
            <person name="Hagos B."/>
            <person name="Hall J."/>
            <person name="Henson C."/>
            <person name="Hollinger A."/>
            <person name="Honan T."/>
            <person name="Huard M.D."/>
            <person name="Hughes L."/>
            <person name="Hurhula B."/>
            <person name="Husby M.E."/>
            <person name="Kamat A."/>
            <person name="Kanga B."/>
            <person name="Kashin S."/>
            <person name="Khazanovich D."/>
            <person name="Kisner P."/>
            <person name="Lance K."/>
            <person name="Lara M."/>
            <person name="Lee W."/>
            <person name="Lennon N."/>
            <person name="Letendre F."/>
            <person name="LeVine R."/>
            <person name="Lipovsky A."/>
            <person name="Liu X."/>
            <person name="Liu J."/>
            <person name="Liu S."/>
            <person name="Lokyitsang T."/>
            <person name="Lokyitsang Y."/>
            <person name="Lubonja R."/>
            <person name="Lui A."/>
            <person name="MacDonald P."/>
            <person name="Magnisalis V."/>
            <person name="Maru K."/>
            <person name="Matthews C."/>
            <person name="McCusker W."/>
            <person name="McDonough S."/>
            <person name="Mehta T."/>
            <person name="Meldrim J."/>
            <person name="Meneus L."/>
            <person name="Mihai O."/>
            <person name="Mihalev A."/>
            <person name="Mihova T."/>
            <person name="Mittelman R."/>
            <person name="Mlenga V."/>
            <person name="Montmayeur A."/>
            <person name="Mulrain L."/>
            <person name="Navidi A."/>
            <person name="Naylor J."/>
            <person name="Negash T."/>
            <person name="Nguyen T."/>
            <person name="Nguyen N."/>
            <person name="Nicol R."/>
            <person name="Norbu C."/>
            <person name="Norbu N."/>
            <person name="Novod N."/>
            <person name="O'Neill B."/>
            <person name="Osman S."/>
            <person name="Markiewicz E."/>
            <person name="Oyono O.L."/>
            <person name="Patti C."/>
            <person name="Phunkhang P."/>
            <person name="Pierre F."/>
            <person name="Priest M."/>
            <person name="Raghuraman S."/>
            <person name="Rege F."/>
            <person name="Reyes R."/>
            <person name="Rise C."/>
            <person name="Rogov P."/>
            <person name="Ross K."/>
            <person name="Ryan E."/>
            <person name="Settipalli S."/>
            <person name="Shea T."/>
            <person name="Sherpa N."/>
            <person name="Shi L."/>
            <person name="Shih D."/>
            <person name="Sparrow T."/>
            <person name="Spaulding J."/>
            <person name="Stalker J."/>
            <person name="Stange-Thomann N."/>
            <person name="Stavropoulos S."/>
            <person name="Stone C."/>
            <person name="Strader C."/>
            <person name="Tesfaye S."/>
            <person name="Thomson T."/>
            <person name="Thoulutsang Y."/>
            <person name="Thoulutsang D."/>
            <person name="Topham K."/>
            <person name="Topping I."/>
            <person name="Tsamla T."/>
            <person name="Vassiliev H."/>
            <person name="Vo A."/>
            <person name="Wangchuk T."/>
            <person name="Wangdi T."/>
            <person name="Weiand M."/>
            <person name="Wilkinson J."/>
            <person name="Wilson A."/>
            <person name="Yadav S."/>
            <person name="Young G."/>
            <person name="Yu Q."/>
            <person name="Zembek L."/>
            <person name="Zhong D."/>
            <person name="Zimmer A."/>
            <person name="Zwirko Z."/>
            <person name="Jaffe D.B."/>
            <person name="Alvarez P."/>
            <person name="Brockman W."/>
            <person name="Butler J."/>
            <person name="Chin C."/>
            <person name="Gnerre S."/>
            <person name="Grabherr M."/>
            <person name="Kleber M."/>
            <person name="Mauceli E."/>
            <person name="MacCallum I."/>
        </authorList>
    </citation>
    <scope>NUCLEOTIDE SEQUENCE [LARGE SCALE GENOMIC DNA]</scope>
    <source>
        <strain evidence="6">Tucson 15010-1051.87</strain>
    </source>
</reference>
<protein>
    <submittedName>
        <fullName evidence="5">Uncharacterized protein, isoform B</fullName>
    </submittedName>
</protein>
<evidence type="ECO:0000256" key="2">
    <source>
        <dbReference type="ARBA" id="ARBA00022525"/>
    </source>
</evidence>
<dbReference type="PROSITE" id="PS01009">
    <property type="entry name" value="CRISP_1"/>
    <property type="match status" value="1"/>
</dbReference>
<dbReference type="SMART" id="SM00198">
    <property type="entry name" value="SCP"/>
    <property type="match status" value="1"/>
</dbReference>
<feature type="signal peptide" evidence="3">
    <location>
        <begin position="1"/>
        <end position="17"/>
    </location>
</feature>
<evidence type="ECO:0000313" key="5">
    <source>
        <dbReference type="EMBL" id="KRF81652.1"/>
    </source>
</evidence>
<dbReference type="PRINTS" id="PR00837">
    <property type="entry name" value="V5TPXLIKE"/>
</dbReference>
<dbReference type="SUPFAM" id="SSF55797">
    <property type="entry name" value="PR-1-like"/>
    <property type="match status" value="1"/>
</dbReference>
<dbReference type="InterPro" id="IPR034113">
    <property type="entry name" value="SCP_GAPR1-like"/>
</dbReference>
<dbReference type="FunFam" id="3.40.33.10:FF:000010">
    <property type="entry name" value="Predicted protein"/>
    <property type="match status" value="1"/>
</dbReference>
<dbReference type="Gene3D" id="3.40.33.10">
    <property type="entry name" value="CAP"/>
    <property type="match status" value="1"/>
</dbReference>
<gene>
    <name evidence="5" type="primary">Dvir\GJ17497</name>
    <name evidence="5" type="ORF">Dvir_GJ17497</name>
</gene>
<dbReference type="SMR" id="A0A0Q9WKL5"/>
<dbReference type="GO" id="GO:0005576">
    <property type="term" value="C:extracellular region"/>
    <property type="evidence" value="ECO:0007669"/>
    <property type="project" value="UniProtKB-SubCell"/>
</dbReference>
<dbReference type="PANTHER" id="PTHR10334">
    <property type="entry name" value="CYSTEINE-RICH SECRETORY PROTEIN-RELATED"/>
    <property type="match status" value="1"/>
</dbReference>
<dbReference type="PROSITE" id="PS01010">
    <property type="entry name" value="CRISP_2"/>
    <property type="match status" value="1"/>
</dbReference>
<evidence type="ECO:0000256" key="3">
    <source>
        <dbReference type="SAM" id="SignalP"/>
    </source>
</evidence>
<keyword evidence="2" id="KW-0964">Secreted</keyword>
<organism evidence="5 6">
    <name type="scientific">Drosophila virilis</name>
    <name type="common">Fruit fly</name>
    <dbReference type="NCBI Taxonomy" id="7244"/>
    <lineage>
        <taxon>Eukaryota</taxon>
        <taxon>Metazoa</taxon>
        <taxon>Ecdysozoa</taxon>
        <taxon>Arthropoda</taxon>
        <taxon>Hexapoda</taxon>
        <taxon>Insecta</taxon>
        <taxon>Pterygota</taxon>
        <taxon>Neoptera</taxon>
        <taxon>Endopterygota</taxon>
        <taxon>Diptera</taxon>
        <taxon>Brachycera</taxon>
        <taxon>Muscomorpha</taxon>
        <taxon>Ephydroidea</taxon>
        <taxon>Drosophilidae</taxon>
        <taxon>Drosophila</taxon>
    </lineage>
</organism>
<dbReference type="InterPro" id="IPR014044">
    <property type="entry name" value="CAP_dom"/>
</dbReference>
<dbReference type="InParanoid" id="A0A0Q9WKL5"/>
<dbReference type="EMBL" id="CH940649">
    <property type="protein sequence ID" value="KRF81652.1"/>
    <property type="molecule type" value="Genomic_DNA"/>
</dbReference>